<dbReference type="Proteomes" id="UP000266723">
    <property type="component" value="Unassembled WGS sequence"/>
</dbReference>
<evidence type="ECO:0000313" key="3">
    <source>
        <dbReference type="Proteomes" id="UP000266723"/>
    </source>
</evidence>
<feature type="transmembrane region" description="Helical" evidence="1">
    <location>
        <begin position="81"/>
        <end position="100"/>
    </location>
</feature>
<reference evidence="2 3" key="1">
    <citation type="journal article" date="2020" name="BMC Genomics">
        <title>Intraspecific diversification of the crop wild relative Brassica cretica Lam. using demographic model selection.</title>
        <authorList>
            <person name="Kioukis A."/>
            <person name="Michalopoulou V.A."/>
            <person name="Briers L."/>
            <person name="Pirintsos S."/>
            <person name="Studholme D.J."/>
            <person name="Pavlidis P."/>
            <person name="Sarris P.F."/>
        </authorList>
    </citation>
    <scope>NUCLEOTIDE SEQUENCE [LARGE SCALE GENOMIC DNA]</scope>
    <source>
        <strain evidence="3">cv. PFS-1207/04</strain>
    </source>
</reference>
<keyword evidence="3" id="KW-1185">Reference proteome</keyword>
<evidence type="ECO:0000256" key="1">
    <source>
        <dbReference type="SAM" id="Phobius"/>
    </source>
</evidence>
<protein>
    <recommendedName>
        <fullName evidence="4">Secreted protein</fullName>
    </recommendedName>
</protein>
<organism evidence="2 3">
    <name type="scientific">Brassica cretica</name>
    <name type="common">Mustard</name>
    <dbReference type="NCBI Taxonomy" id="69181"/>
    <lineage>
        <taxon>Eukaryota</taxon>
        <taxon>Viridiplantae</taxon>
        <taxon>Streptophyta</taxon>
        <taxon>Embryophyta</taxon>
        <taxon>Tracheophyta</taxon>
        <taxon>Spermatophyta</taxon>
        <taxon>Magnoliopsida</taxon>
        <taxon>eudicotyledons</taxon>
        <taxon>Gunneridae</taxon>
        <taxon>Pentapetalae</taxon>
        <taxon>rosids</taxon>
        <taxon>malvids</taxon>
        <taxon>Brassicales</taxon>
        <taxon>Brassicaceae</taxon>
        <taxon>Brassiceae</taxon>
        <taxon>Brassica</taxon>
    </lineage>
</organism>
<keyword evidence="1" id="KW-0472">Membrane</keyword>
<keyword evidence="1" id="KW-0812">Transmembrane</keyword>
<proteinExistence type="predicted"/>
<name>A0ABQ7A4Q3_BRACR</name>
<keyword evidence="1" id="KW-1133">Transmembrane helix</keyword>
<dbReference type="EMBL" id="QGKV02002055">
    <property type="protein sequence ID" value="KAF3492664.1"/>
    <property type="molecule type" value="Genomic_DNA"/>
</dbReference>
<comment type="caution">
    <text evidence="2">The sequence shown here is derived from an EMBL/GenBank/DDBJ whole genome shotgun (WGS) entry which is preliminary data.</text>
</comment>
<evidence type="ECO:0008006" key="4">
    <source>
        <dbReference type="Google" id="ProtNLM"/>
    </source>
</evidence>
<gene>
    <name evidence="2" type="ORF">DY000_02054458</name>
</gene>
<evidence type="ECO:0000313" key="2">
    <source>
        <dbReference type="EMBL" id="KAF3492664.1"/>
    </source>
</evidence>
<feature type="transmembrane region" description="Helical" evidence="1">
    <location>
        <begin position="12"/>
        <end position="31"/>
    </location>
</feature>
<feature type="transmembrane region" description="Helical" evidence="1">
    <location>
        <begin position="43"/>
        <end position="61"/>
    </location>
</feature>
<sequence>MSWSSVSRVEMQLLLTPFCADFFAWLLRGLAFNKCSVLLMREIVATCVPVWACGRMLLILSSSYSSLSQFLRADHRRGQNYRVTTLVIVVVFPLAASGCVD</sequence>
<accession>A0ABQ7A4Q3</accession>